<proteinExistence type="predicted"/>
<gene>
    <name evidence="1" type="ORF">Anapl_11870</name>
</gene>
<organism evidence="1 2">
    <name type="scientific">Anas platyrhynchos</name>
    <name type="common">Mallard</name>
    <name type="synonym">Anas boschas</name>
    <dbReference type="NCBI Taxonomy" id="8839"/>
    <lineage>
        <taxon>Eukaryota</taxon>
        <taxon>Metazoa</taxon>
        <taxon>Chordata</taxon>
        <taxon>Craniata</taxon>
        <taxon>Vertebrata</taxon>
        <taxon>Euteleostomi</taxon>
        <taxon>Archelosauria</taxon>
        <taxon>Archosauria</taxon>
        <taxon>Dinosauria</taxon>
        <taxon>Saurischia</taxon>
        <taxon>Theropoda</taxon>
        <taxon>Coelurosauria</taxon>
        <taxon>Aves</taxon>
        <taxon>Neognathae</taxon>
        <taxon>Galloanserae</taxon>
        <taxon>Anseriformes</taxon>
        <taxon>Anatidae</taxon>
        <taxon>Anatinae</taxon>
        <taxon>Anas</taxon>
    </lineage>
</organism>
<evidence type="ECO:0000313" key="1">
    <source>
        <dbReference type="EMBL" id="EOB08624.1"/>
    </source>
</evidence>
<sequence length="121" mass="13367">MPPVRPSCDKGPVTIASLVGTDSGSAVKKKVLAAWVTPGEPGAAPSSIYMYHHGTCFKSKDNRSLGFVMPTYKLLMSAFFARSSSSYSMDFVQRDKKRSPDANQDNQEPLATCWYFNQQSY</sequence>
<keyword evidence="2" id="KW-1185">Reference proteome</keyword>
<dbReference type="AlphaFoldDB" id="R0LSB0"/>
<dbReference type="Proteomes" id="UP000296049">
    <property type="component" value="Unassembled WGS sequence"/>
</dbReference>
<evidence type="ECO:0000313" key="2">
    <source>
        <dbReference type="Proteomes" id="UP000296049"/>
    </source>
</evidence>
<protein>
    <submittedName>
        <fullName evidence="1">Uncharacterized protein</fullName>
    </submittedName>
</protein>
<name>R0LSB0_ANAPL</name>
<accession>R0LSB0</accession>
<reference evidence="2" key="1">
    <citation type="journal article" date="2013" name="Nat. Genet.">
        <title>The duck genome and transcriptome provide insight into an avian influenza virus reservoir species.</title>
        <authorList>
            <person name="Huang Y."/>
            <person name="Li Y."/>
            <person name="Burt D.W."/>
            <person name="Chen H."/>
            <person name="Zhang Y."/>
            <person name="Qian W."/>
            <person name="Kim H."/>
            <person name="Gan S."/>
            <person name="Zhao Y."/>
            <person name="Li J."/>
            <person name="Yi K."/>
            <person name="Feng H."/>
            <person name="Zhu P."/>
            <person name="Li B."/>
            <person name="Liu Q."/>
            <person name="Fairley S."/>
            <person name="Magor K.E."/>
            <person name="Du Z."/>
            <person name="Hu X."/>
            <person name="Goodman L."/>
            <person name="Tafer H."/>
            <person name="Vignal A."/>
            <person name="Lee T."/>
            <person name="Kim K.W."/>
            <person name="Sheng Z."/>
            <person name="An Y."/>
            <person name="Searle S."/>
            <person name="Herrero J."/>
            <person name="Groenen M.A."/>
            <person name="Crooijmans R.P."/>
            <person name="Faraut T."/>
            <person name="Cai Q."/>
            <person name="Webster R.G."/>
            <person name="Aldridge J.R."/>
            <person name="Warren W.C."/>
            <person name="Bartschat S."/>
            <person name="Kehr S."/>
            <person name="Marz M."/>
            <person name="Stadler P.F."/>
            <person name="Smith J."/>
            <person name="Kraus R.H."/>
            <person name="Zhao Y."/>
            <person name="Ren L."/>
            <person name="Fei J."/>
            <person name="Morisson M."/>
            <person name="Kaiser P."/>
            <person name="Griffin D.K."/>
            <person name="Rao M."/>
            <person name="Pitel F."/>
            <person name="Wang J."/>
            <person name="Li N."/>
        </authorList>
    </citation>
    <scope>NUCLEOTIDE SEQUENCE [LARGE SCALE GENOMIC DNA]</scope>
</reference>
<dbReference type="EMBL" id="KB742433">
    <property type="protein sequence ID" value="EOB08624.1"/>
    <property type="molecule type" value="Genomic_DNA"/>
</dbReference>